<feature type="region of interest" description="Disordered" evidence="1">
    <location>
        <begin position="1"/>
        <end position="127"/>
    </location>
</feature>
<dbReference type="GeneID" id="54470445"/>
<keyword evidence="3" id="KW-1185">Reference proteome</keyword>
<proteinExistence type="predicted"/>
<dbReference type="AlphaFoldDB" id="A0A6A6PXD7"/>
<evidence type="ECO:0000313" key="3">
    <source>
        <dbReference type="Proteomes" id="UP000799767"/>
    </source>
</evidence>
<feature type="region of interest" description="Disordered" evidence="1">
    <location>
        <begin position="268"/>
        <end position="306"/>
    </location>
</feature>
<feature type="compositionally biased region" description="Low complexity" evidence="1">
    <location>
        <begin position="102"/>
        <end position="121"/>
    </location>
</feature>
<gene>
    <name evidence="2" type="ORF">BDY17DRAFT_134003</name>
</gene>
<protein>
    <submittedName>
        <fullName evidence="2">Uncharacterized protein</fullName>
    </submittedName>
</protein>
<evidence type="ECO:0000313" key="2">
    <source>
        <dbReference type="EMBL" id="KAF2484702.1"/>
    </source>
</evidence>
<feature type="compositionally biased region" description="Low complexity" evidence="1">
    <location>
        <begin position="43"/>
        <end position="56"/>
    </location>
</feature>
<reference evidence="2" key="1">
    <citation type="journal article" date="2020" name="Stud. Mycol.">
        <title>101 Dothideomycetes genomes: a test case for predicting lifestyles and emergence of pathogens.</title>
        <authorList>
            <person name="Haridas S."/>
            <person name="Albert R."/>
            <person name="Binder M."/>
            <person name="Bloem J."/>
            <person name="Labutti K."/>
            <person name="Salamov A."/>
            <person name="Andreopoulos B."/>
            <person name="Baker S."/>
            <person name="Barry K."/>
            <person name="Bills G."/>
            <person name="Bluhm B."/>
            <person name="Cannon C."/>
            <person name="Castanera R."/>
            <person name="Culley D."/>
            <person name="Daum C."/>
            <person name="Ezra D."/>
            <person name="Gonzalez J."/>
            <person name="Henrissat B."/>
            <person name="Kuo A."/>
            <person name="Liang C."/>
            <person name="Lipzen A."/>
            <person name="Lutzoni F."/>
            <person name="Magnuson J."/>
            <person name="Mondo S."/>
            <person name="Nolan M."/>
            <person name="Ohm R."/>
            <person name="Pangilinan J."/>
            <person name="Park H.-J."/>
            <person name="Ramirez L."/>
            <person name="Alfaro M."/>
            <person name="Sun H."/>
            <person name="Tritt A."/>
            <person name="Yoshinaga Y."/>
            <person name="Zwiers L.-H."/>
            <person name="Turgeon B."/>
            <person name="Goodwin S."/>
            <person name="Spatafora J."/>
            <person name="Crous P."/>
            <person name="Grigoriev I."/>
        </authorList>
    </citation>
    <scope>NUCLEOTIDE SEQUENCE</scope>
    <source>
        <strain evidence="2">CBS 113389</strain>
    </source>
</reference>
<dbReference type="Proteomes" id="UP000799767">
    <property type="component" value="Unassembled WGS sequence"/>
</dbReference>
<dbReference type="EMBL" id="MU001634">
    <property type="protein sequence ID" value="KAF2484702.1"/>
    <property type="molecule type" value="Genomic_DNA"/>
</dbReference>
<evidence type="ECO:0000256" key="1">
    <source>
        <dbReference type="SAM" id="MobiDB-lite"/>
    </source>
</evidence>
<dbReference type="RefSeq" id="XP_033591271.1">
    <property type="nucleotide sequence ID" value="XM_033729443.1"/>
</dbReference>
<feature type="region of interest" description="Disordered" evidence="1">
    <location>
        <begin position="217"/>
        <end position="237"/>
    </location>
</feature>
<organism evidence="2 3">
    <name type="scientific">Neohortaea acidophila</name>
    <dbReference type="NCBI Taxonomy" id="245834"/>
    <lineage>
        <taxon>Eukaryota</taxon>
        <taxon>Fungi</taxon>
        <taxon>Dikarya</taxon>
        <taxon>Ascomycota</taxon>
        <taxon>Pezizomycotina</taxon>
        <taxon>Dothideomycetes</taxon>
        <taxon>Dothideomycetidae</taxon>
        <taxon>Mycosphaerellales</taxon>
        <taxon>Teratosphaeriaceae</taxon>
        <taxon>Neohortaea</taxon>
    </lineage>
</organism>
<name>A0A6A6PXD7_9PEZI</name>
<feature type="compositionally biased region" description="Basic and acidic residues" evidence="1">
    <location>
        <begin position="279"/>
        <end position="305"/>
    </location>
</feature>
<feature type="compositionally biased region" description="Polar residues" evidence="1">
    <location>
        <begin position="67"/>
        <end position="81"/>
    </location>
</feature>
<accession>A0A6A6PXD7</accession>
<sequence length="390" mass="42822">MSITTTSNPIVLGIDNEQEDSRPAQRPVTPPGHAIEQIGSAGSSPLSSLPSSLLSPRPDVIGLPSSPRLTSTYPDLSNSTEPQPPAGFTAIQSTESLSAPEVSPHSLPTPSTSSRRSVYPPLSQEDEEEIERLTSNVAGYLQDFRDTTASVRPRSRKLQRFCWTLRPSTKMTETAEDAKVQRGLPDMDAGESQTQPSRWIYDTESELWTYLQPDHPTVHHTTPEARSDPSQGSPMELTIGKESAPEVSLAHEQDTTMELVTERESIRMNSLPSSAGSGHDFETESSLRRQDSRNITAAREEEPRTHKAIKTLEQAADEIPGPNDRNATATDQENAIVIRAPSIADHILQALTAKKKVRPIGVRSLCIVLIMISRRYISAPAWQLYSMSTI</sequence>